<protein>
    <submittedName>
        <fullName evidence="2">1370_t:CDS:1</fullName>
    </submittedName>
</protein>
<accession>A0A9N9DUE0</accession>
<proteinExistence type="predicted"/>
<comment type="caution">
    <text evidence="2">The sequence shown here is derived from an EMBL/GenBank/DDBJ whole genome shotgun (WGS) entry which is preliminary data.</text>
</comment>
<reference evidence="2" key="1">
    <citation type="submission" date="2021-06" db="EMBL/GenBank/DDBJ databases">
        <authorList>
            <person name="Kallberg Y."/>
            <person name="Tangrot J."/>
            <person name="Rosling A."/>
        </authorList>
    </citation>
    <scope>NUCLEOTIDE SEQUENCE</scope>
    <source>
        <strain evidence="2">BR232B</strain>
    </source>
</reference>
<evidence type="ECO:0000313" key="3">
    <source>
        <dbReference type="Proteomes" id="UP000789739"/>
    </source>
</evidence>
<evidence type="ECO:0000313" key="2">
    <source>
        <dbReference type="EMBL" id="CAG8653760.1"/>
    </source>
</evidence>
<dbReference type="EMBL" id="CAJVPI010003069">
    <property type="protein sequence ID" value="CAG8653760.1"/>
    <property type="molecule type" value="Genomic_DNA"/>
</dbReference>
<feature type="compositionally biased region" description="Polar residues" evidence="1">
    <location>
        <begin position="1"/>
        <end position="10"/>
    </location>
</feature>
<gene>
    <name evidence="2" type="ORF">PBRASI_LOCUS10401</name>
</gene>
<organism evidence="2 3">
    <name type="scientific">Paraglomus brasilianum</name>
    <dbReference type="NCBI Taxonomy" id="144538"/>
    <lineage>
        <taxon>Eukaryota</taxon>
        <taxon>Fungi</taxon>
        <taxon>Fungi incertae sedis</taxon>
        <taxon>Mucoromycota</taxon>
        <taxon>Glomeromycotina</taxon>
        <taxon>Glomeromycetes</taxon>
        <taxon>Paraglomerales</taxon>
        <taxon>Paraglomeraceae</taxon>
        <taxon>Paraglomus</taxon>
    </lineage>
</organism>
<feature type="compositionally biased region" description="Basic residues" evidence="1">
    <location>
        <begin position="27"/>
        <end position="41"/>
    </location>
</feature>
<dbReference type="AlphaFoldDB" id="A0A9N9DUE0"/>
<name>A0A9N9DUE0_9GLOM</name>
<feature type="region of interest" description="Disordered" evidence="1">
    <location>
        <begin position="1"/>
        <end position="41"/>
    </location>
</feature>
<dbReference type="Proteomes" id="UP000789739">
    <property type="component" value="Unassembled WGS sequence"/>
</dbReference>
<keyword evidence="3" id="KW-1185">Reference proteome</keyword>
<sequence length="107" mass="12397">MTKTNPQKNQRANHKRPDFTGQDYIMKVRHPRPRQQNKKTRVCVRCMKTAIELDGLHKKLDSVTQILDNFGVTNVENKYTYSHFSAEALVEFSKKVVIICESSTNKS</sequence>
<evidence type="ECO:0000256" key="1">
    <source>
        <dbReference type="SAM" id="MobiDB-lite"/>
    </source>
</evidence>